<feature type="region of interest" description="Disordered" evidence="6">
    <location>
        <begin position="1"/>
        <end position="153"/>
    </location>
</feature>
<feature type="compositionally biased region" description="Basic and acidic residues" evidence="6">
    <location>
        <begin position="815"/>
        <end position="827"/>
    </location>
</feature>
<reference evidence="8 9" key="1">
    <citation type="submission" date="2013-07" db="EMBL/GenBank/DDBJ databases">
        <title>The Genome Sequence of Cryptococcus heveanensis BCC8398.</title>
        <authorList>
            <consortium name="The Broad Institute Genome Sequencing Platform"/>
            <person name="Cuomo C."/>
            <person name="Litvintseva A."/>
            <person name="Chen Y."/>
            <person name="Heitman J."/>
            <person name="Sun S."/>
            <person name="Springer D."/>
            <person name="Dromer F."/>
            <person name="Young S.K."/>
            <person name="Zeng Q."/>
            <person name="Gargeya S."/>
            <person name="Fitzgerald M."/>
            <person name="Abouelleil A."/>
            <person name="Alvarado L."/>
            <person name="Berlin A.M."/>
            <person name="Chapman S.B."/>
            <person name="Dewar J."/>
            <person name="Goldberg J."/>
            <person name="Griggs A."/>
            <person name="Gujja S."/>
            <person name="Hansen M."/>
            <person name="Howarth C."/>
            <person name="Imamovic A."/>
            <person name="Larimer J."/>
            <person name="McCowan C."/>
            <person name="Murphy C."/>
            <person name="Pearson M."/>
            <person name="Priest M."/>
            <person name="Roberts A."/>
            <person name="Saif S."/>
            <person name="Shea T."/>
            <person name="Sykes S."/>
            <person name="Wortman J."/>
            <person name="Nusbaum C."/>
            <person name="Birren B."/>
        </authorList>
    </citation>
    <scope>NUCLEOTIDE SEQUENCE [LARGE SCALE GENOMIC DNA]</scope>
    <source>
        <strain evidence="8 9">BCC8398</strain>
    </source>
</reference>
<dbReference type="GO" id="GO:0008270">
    <property type="term" value="F:zinc ion binding"/>
    <property type="evidence" value="ECO:0007669"/>
    <property type="project" value="InterPro"/>
</dbReference>
<dbReference type="GO" id="GO:0043565">
    <property type="term" value="F:sequence-specific DNA binding"/>
    <property type="evidence" value="ECO:0007669"/>
    <property type="project" value="TreeGrafter"/>
</dbReference>
<keyword evidence="2" id="KW-0805">Transcription regulation</keyword>
<evidence type="ECO:0000313" key="9">
    <source>
        <dbReference type="Proteomes" id="UP000092666"/>
    </source>
</evidence>
<feature type="compositionally biased region" description="Basic residues" evidence="6">
    <location>
        <begin position="670"/>
        <end position="680"/>
    </location>
</feature>
<feature type="region of interest" description="Disordered" evidence="6">
    <location>
        <begin position="347"/>
        <end position="367"/>
    </location>
</feature>
<feature type="compositionally biased region" description="Low complexity" evidence="6">
    <location>
        <begin position="557"/>
        <end position="568"/>
    </location>
</feature>
<feature type="compositionally biased region" description="Low complexity" evidence="6">
    <location>
        <begin position="834"/>
        <end position="847"/>
    </location>
</feature>
<keyword evidence="9" id="KW-1185">Reference proteome</keyword>
<keyword evidence="4" id="KW-0804">Transcription</keyword>
<dbReference type="PANTHER" id="PTHR47540:SF2">
    <property type="entry name" value="ZN(II)2CYS6 TRANSCRIPTION FACTOR (EUROFUNG)"/>
    <property type="match status" value="1"/>
</dbReference>
<dbReference type="GO" id="GO:0005634">
    <property type="term" value="C:nucleus"/>
    <property type="evidence" value="ECO:0007669"/>
    <property type="project" value="UniProtKB-SubCell"/>
</dbReference>
<dbReference type="EMBL" id="KV700127">
    <property type="protein sequence ID" value="OCF33190.1"/>
    <property type="molecule type" value="Genomic_DNA"/>
</dbReference>
<keyword evidence="5" id="KW-0539">Nucleus</keyword>
<dbReference type="PROSITE" id="PS50048">
    <property type="entry name" value="ZN2_CY6_FUNGAL_2"/>
    <property type="match status" value="1"/>
</dbReference>
<feature type="region of interest" description="Disordered" evidence="6">
    <location>
        <begin position="499"/>
        <end position="617"/>
    </location>
</feature>
<protein>
    <recommendedName>
        <fullName evidence="7">Zn(2)-C6 fungal-type domain-containing protein</fullName>
    </recommendedName>
</protein>
<evidence type="ECO:0000256" key="2">
    <source>
        <dbReference type="ARBA" id="ARBA00023015"/>
    </source>
</evidence>
<dbReference type="CDD" id="cd00067">
    <property type="entry name" value="GAL4"/>
    <property type="match status" value="1"/>
</dbReference>
<feature type="region of interest" description="Disordered" evidence="6">
    <location>
        <begin position="630"/>
        <end position="762"/>
    </location>
</feature>
<feature type="domain" description="Zn(2)-C6 fungal-type" evidence="7">
    <location>
        <begin position="767"/>
        <end position="798"/>
    </location>
</feature>
<evidence type="ECO:0000313" key="8">
    <source>
        <dbReference type="EMBL" id="OCF33190.1"/>
    </source>
</evidence>
<organism evidence="8 9">
    <name type="scientific">Kwoniella heveanensis BCC8398</name>
    <dbReference type="NCBI Taxonomy" id="1296120"/>
    <lineage>
        <taxon>Eukaryota</taxon>
        <taxon>Fungi</taxon>
        <taxon>Dikarya</taxon>
        <taxon>Basidiomycota</taxon>
        <taxon>Agaricomycotina</taxon>
        <taxon>Tremellomycetes</taxon>
        <taxon>Tremellales</taxon>
        <taxon>Cryptococcaceae</taxon>
        <taxon>Kwoniella</taxon>
    </lineage>
</organism>
<feature type="compositionally biased region" description="Polar residues" evidence="6">
    <location>
        <begin position="113"/>
        <end position="139"/>
    </location>
</feature>
<dbReference type="AlphaFoldDB" id="A0A1B9GQ44"/>
<dbReference type="GO" id="GO:0000981">
    <property type="term" value="F:DNA-binding transcription factor activity, RNA polymerase II-specific"/>
    <property type="evidence" value="ECO:0007669"/>
    <property type="project" value="InterPro"/>
</dbReference>
<dbReference type="OrthoDB" id="39175at2759"/>
<feature type="compositionally biased region" description="Polar residues" evidence="6">
    <location>
        <begin position="65"/>
        <end position="99"/>
    </location>
</feature>
<evidence type="ECO:0000256" key="4">
    <source>
        <dbReference type="ARBA" id="ARBA00023163"/>
    </source>
</evidence>
<evidence type="ECO:0000256" key="3">
    <source>
        <dbReference type="ARBA" id="ARBA00023125"/>
    </source>
</evidence>
<dbReference type="PANTHER" id="PTHR47540">
    <property type="entry name" value="THIAMINE REPRESSIBLE GENES REGULATORY PROTEIN THI5"/>
    <property type="match status" value="1"/>
</dbReference>
<feature type="compositionally biased region" description="Basic residues" evidence="6">
    <location>
        <begin position="803"/>
        <end position="814"/>
    </location>
</feature>
<comment type="subcellular location">
    <subcellularLocation>
        <location evidence="1">Nucleus</location>
    </subcellularLocation>
</comment>
<dbReference type="Gene3D" id="4.10.240.10">
    <property type="entry name" value="Zn(2)-C6 fungal-type DNA-binding domain"/>
    <property type="match status" value="1"/>
</dbReference>
<gene>
    <name evidence="8" type="ORF">I316_05235</name>
</gene>
<feature type="compositionally biased region" description="Low complexity" evidence="6">
    <location>
        <begin position="35"/>
        <end position="51"/>
    </location>
</feature>
<sequence>MSYPYIGGSAPGPSTNHAGPSSQPYSLPPPPPPMHASSSSSSFPDEASASSGHGQQVIMGWNGYGPSSNGTWGHWGMSNNGGLQDRSYNQDSMVNSSRQPPLSYAVPPPPSHDQANGYGSQMYGQKSEQESGYTGQTGVSDYVPQNGVEGSPTHKKHFDTAFAAPAINLGTGDRFSQLLEAKMNMMSGNVNGTDSVMIEDPQSSSSSSAFDYRTYSSYTMPSSSSSTGPQMSVPASTYTTSCYLSTLPQSQTCIPPQTSVISTPPVTNLGRADLYNSGPPPPPDPLEAHVQQAQAQYQRQSQSQTLGVELHRYPEKIAFPSRAGTNIDAPNYPSGLVQSDWMPAPLQYSAVPPPPPQGSTASASPASLPLIPQASRLHQISPPTHQLPAPGHHIHTATPSAVDQPPSYEPSMVDRRLHDPSATHIQPDLVAPLPSEVSYHKSRKDYLYAQNGAPYTPEYGPGSTSALPSYSVVGPRSTFPHVGTEADMAYGSAQPLLPLRSPSTYAPQHSSSPSTYPSHPVTAEASTQRNKPSPGISSLSTPSASYASTGLPATAQSSSTRISPPSSSLIQPKSAQLPPLPTWQHAQSKSQPTVFPWNSSNVSTPAAQPVGGFKKHQPEILPPLLKVKVSEKGAASSGAAVETQSASDSRPSTPAKFSLSTSVRASMLKDKKKAKGKGTARNKDKPEEAPIDIDEDVKNPSARPEKKKRKTAVDAPTDVPGSTKGKPTVSASAVKEGEKEKASVVMSTSTSASSSSKKSLPEKTVIACNNCRSKKLKCNGERPKCYHCTRRGEDACTYEAILRRRGPGKHNKEKKPKDDSHSKKHLYDTAANDSGANDGSPSASGSGSRSGSGSGSSSEVEEPDAEDEQDGNSHQSQASSSAHGNSSSNNNNDRRSSVRPNIGMGGGDIGGDSHWLKEEDIKGMEYVLGASKGSDRHGSTGLGMGFGGLSMGSGSRFELSTARD</sequence>
<feature type="region of interest" description="Disordered" evidence="6">
    <location>
        <begin position="380"/>
        <end position="414"/>
    </location>
</feature>
<feature type="region of interest" description="Disordered" evidence="6">
    <location>
        <begin position="796"/>
        <end position="914"/>
    </location>
</feature>
<name>A0A1B9GQ44_9TREE</name>
<feature type="compositionally biased region" description="Polar residues" evidence="6">
    <location>
        <begin position="642"/>
        <end position="652"/>
    </location>
</feature>
<dbReference type="Proteomes" id="UP000092666">
    <property type="component" value="Unassembled WGS sequence"/>
</dbReference>
<dbReference type="GO" id="GO:0045944">
    <property type="term" value="P:positive regulation of transcription by RNA polymerase II"/>
    <property type="evidence" value="ECO:0007669"/>
    <property type="project" value="TreeGrafter"/>
</dbReference>
<accession>A0A1B9GQ44</accession>
<feature type="compositionally biased region" description="Acidic residues" evidence="6">
    <location>
        <begin position="859"/>
        <end position="870"/>
    </location>
</feature>
<dbReference type="InterPro" id="IPR051711">
    <property type="entry name" value="Stress_Response_Reg"/>
</dbReference>
<evidence type="ECO:0000256" key="5">
    <source>
        <dbReference type="ARBA" id="ARBA00023242"/>
    </source>
</evidence>
<dbReference type="Pfam" id="PF00172">
    <property type="entry name" value="Zn_clus"/>
    <property type="match status" value="1"/>
</dbReference>
<dbReference type="SUPFAM" id="SSF57701">
    <property type="entry name" value="Zn2/Cys6 DNA-binding domain"/>
    <property type="match status" value="1"/>
</dbReference>
<feature type="region of interest" description="Disordered" evidence="6">
    <location>
        <begin position="932"/>
        <end position="964"/>
    </location>
</feature>
<reference evidence="9" key="2">
    <citation type="submission" date="2013-12" db="EMBL/GenBank/DDBJ databases">
        <title>Evolution of pathogenesis and genome organization in the Tremellales.</title>
        <authorList>
            <person name="Cuomo C."/>
            <person name="Litvintseva A."/>
            <person name="Heitman J."/>
            <person name="Chen Y."/>
            <person name="Sun S."/>
            <person name="Springer D."/>
            <person name="Dromer F."/>
            <person name="Young S."/>
            <person name="Zeng Q."/>
            <person name="Chapman S."/>
            <person name="Gujja S."/>
            <person name="Saif S."/>
            <person name="Birren B."/>
        </authorList>
    </citation>
    <scope>NUCLEOTIDE SEQUENCE [LARGE SCALE GENOMIC DNA]</scope>
    <source>
        <strain evidence="9">BCC8398</strain>
    </source>
</reference>
<feature type="compositionally biased region" description="Gly residues" evidence="6">
    <location>
        <begin position="940"/>
        <end position="951"/>
    </location>
</feature>
<feature type="compositionally biased region" description="Low complexity" evidence="6">
    <location>
        <begin position="537"/>
        <end position="549"/>
    </location>
</feature>
<keyword evidence="3" id="KW-0238">DNA-binding</keyword>
<dbReference type="STRING" id="1296120.A0A1B9GQ44"/>
<evidence type="ECO:0000256" key="1">
    <source>
        <dbReference type="ARBA" id="ARBA00004123"/>
    </source>
</evidence>
<proteinExistence type="predicted"/>
<dbReference type="InterPro" id="IPR001138">
    <property type="entry name" value="Zn2Cys6_DnaBD"/>
</dbReference>
<dbReference type="SMART" id="SM00066">
    <property type="entry name" value="GAL4"/>
    <property type="match status" value="1"/>
</dbReference>
<dbReference type="InterPro" id="IPR036864">
    <property type="entry name" value="Zn2-C6_fun-type_DNA-bd_sf"/>
</dbReference>
<evidence type="ECO:0000259" key="7">
    <source>
        <dbReference type="PROSITE" id="PS50048"/>
    </source>
</evidence>
<feature type="compositionally biased region" description="Low complexity" evidence="6">
    <location>
        <begin position="507"/>
        <end position="520"/>
    </location>
</feature>
<feature type="compositionally biased region" description="Polar residues" evidence="6">
    <location>
        <begin position="584"/>
        <end position="606"/>
    </location>
</feature>
<evidence type="ECO:0000256" key="6">
    <source>
        <dbReference type="SAM" id="MobiDB-lite"/>
    </source>
</evidence>
<feature type="compositionally biased region" description="Low complexity" evidence="6">
    <location>
        <begin position="872"/>
        <end position="891"/>
    </location>
</feature>
<dbReference type="PROSITE" id="PS00463">
    <property type="entry name" value="ZN2_CY6_FUNGAL_1"/>
    <property type="match status" value="1"/>
</dbReference>
<feature type="compositionally biased region" description="Low complexity" evidence="6">
    <location>
        <begin position="743"/>
        <end position="758"/>
    </location>
</feature>